<proteinExistence type="predicted"/>
<dbReference type="InterPro" id="IPR035093">
    <property type="entry name" value="RelE/ParE_toxin_dom_sf"/>
</dbReference>
<gene>
    <name evidence="1" type="ORF">I858_008750</name>
</gene>
<keyword evidence="2" id="KW-1185">Reference proteome</keyword>
<evidence type="ECO:0000313" key="2">
    <source>
        <dbReference type="Proteomes" id="UP000053354"/>
    </source>
</evidence>
<reference evidence="1" key="1">
    <citation type="submission" date="2016-10" db="EMBL/GenBank/DDBJ databases">
        <authorList>
            <person name="See-Too W.S."/>
        </authorList>
    </citation>
    <scope>NUCLEOTIDE SEQUENCE</scope>
    <source>
        <strain evidence="1">L10.15</strain>
    </source>
</reference>
<organism evidence="1 2">
    <name type="scientific">Planococcus versutus</name>
    <dbReference type="NCBI Taxonomy" id="1302659"/>
    <lineage>
        <taxon>Bacteria</taxon>
        <taxon>Bacillati</taxon>
        <taxon>Bacillota</taxon>
        <taxon>Bacilli</taxon>
        <taxon>Bacillales</taxon>
        <taxon>Caryophanaceae</taxon>
        <taxon>Planococcus</taxon>
    </lineage>
</organism>
<dbReference type="SUPFAM" id="SSF143011">
    <property type="entry name" value="RelE-like"/>
    <property type="match status" value="1"/>
</dbReference>
<dbReference type="EMBL" id="CP016540">
    <property type="protein sequence ID" value="ANU27078.1"/>
    <property type="molecule type" value="Genomic_DNA"/>
</dbReference>
<dbReference type="Proteomes" id="UP000053354">
    <property type="component" value="Chromosome"/>
</dbReference>
<dbReference type="Gene3D" id="3.30.2310.20">
    <property type="entry name" value="RelE-like"/>
    <property type="match status" value="1"/>
</dbReference>
<dbReference type="AlphaFoldDB" id="A0A1B1S1K0"/>
<dbReference type="KEGG" id="pll:I858_008750"/>
<evidence type="ECO:0000313" key="1">
    <source>
        <dbReference type="EMBL" id="ANU27078.1"/>
    </source>
</evidence>
<sequence>MYQLEWTQYSKEDYEQLDGSQKIFVHKALDRIKLRGMEAGQSLHGDLAQCNKLKNKKMGLRIIFREAVGTIQVIQIVAIGKRDKEKIYKMAEERLS</sequence>
<name>A0A1B1S1K0_9BACL</name>
<accession>A0A1B1S1K0</accession>
<dbReference type="OrthoDB" id="2167761at2"/>
<protein>
    <submittedName>
        <fullName evidence="1">Addiction module toxin RelE</fullName>
    </submittedName>
</protein>